<accession>A0A699GY65</accession>
<evidence type="ECO:0000313" key="1">
    <source>
        <dbReference type="EMBL" id="GEW78766.1"/>
    </source>
</evidence>
<protein>
    <submittedName>
        <fullName evidence="1">Uncharacterized protein</fullName>
    </submittedName>
</protein>
<organism evidence="1">
    <name type="scientific">Tanacetum cinerariifolium</name>
    <name type="common">Dalmatian daisy</name>
    <name type="synonym">Chrysanthemum cinerariifolium</name>
    <dbReference type="NCBI Taxonomy" id="118510"/>
    <lineage>
        <taxon>Eukaryota</taxon>
        <taxon>Viridiplantae</taxon>
        <taxon>Streptophyta</taxon>
        <taxon>Embryophyta</taxon>
        <taxon>Tracheophyta</taxon>
        <taxon>Spermatophyta</taxon>
        <taxon>Magnoliopsida</taxon>
        <taxon>eudicotyledons</taxon>
        <taxon>Gunneridae</taxon>
        <taxon>Pentapetalae</taxon>
        <taxon>asterids</taxon>
        <taxon>campanulids</taxon>
        <taxon>Asterales</taxon>
        <taxon>Asteraceae</taxon>
        <taxon>Asteroideae</taxon>
        <taxon>Anthemideae</taxon>
        <taxon>Anthemidinae</taxon>
        <taxon>Tanacetum</taxon>
    </lineage>
</organism>
<feature type="non-terminal residue" evidence="1">
    <location>
        <position position="1"/>
    </location>
</feature>
<name>A0A699GY65_TANCI</name>
<comment type="caution">
    <text evidence="1">The sequence shown here is derived from an EMBL/GenBank/DDBJ whole genome shotgun (WGS) entry which is preliminary data.</text>
</comment>
<dbReference type="AlphaFoldDB" id="A0A699GY65"/>
<gene>
    <name evidence="1" type="ORF">Tci_250742</name>
</gene>
<dbReference type="EMBL" id="BKCJ010073970">
    <property type="protein sequence ID" value="GEW78766.1"/>
    <property type="molecule type" value="Genomic_DNA"/>
</dbReference>
<reference evidence="1" key="1">
    <citation type="journal article" date="2019" name="Sci. Rep.">
        <title>Draft genome of Tanacetum cinerariifolium, the natural source of mosquito coil.</title>
        <authorList>
            <person name="Yamashiro T."/>
            <person name="Shiraishi A."/>
            <person name="Satake H."/>
            <person name="Nakayama K."/>
        </authorList>
    </citation>
    <scope>NUCLEOTIDE SEQUENCE</scope>
</reference>
<proteinExistence type="predicted"/>
<sequence length="284" mass="33572">VDIALIRKRKKDNIEIMDKQKQTPRTTPLDSLGLAYLRRKPLLLNWQNQQLNFILHYHAKHIWGVVAKVTKCINKMIKTMKKIFVHQSQVQQICQAINDTFEKGVFHELRKQPISLSRLIFDALSERKCIRKQQAYIVLRKRDHDDHPDGSLEAEKNAKKLNTTLGANSAKDDDEVVYKEATPEFLAELKFLGKAKEPTTAESQRMKDFLDNMMRERCDIVEKYVYHLEQAKNYMENQIIWGSREQKLTPQEPEKEALVFLSPQRNPNEPPRFLWNKYFFYLKN</sequence>